<dbReference type="CDD" id="cd00037">
    <property type="entry name" value="CLECT"/>
    <property type="match status" value="1"/>
</dbReference>
<protein>
    <submittedName>
        <fullName evidence="4">Oidioi.mRNA.OKI2018_I69.PAR.g9943.t1.cds</fullName>
    </submittedName>
</protein>
<dbReference type="Pfam" id="PF08434">
    <property type="entry name" value="CLCA"/>
    <property type="match status" value="1"/>
</dbReference>
<dbReference type="SUPFAM" id="SSF56436">
    <property type="entry name" value="C-type lectin-like"/>
    <property type="match status" value="2"/>
</dbReference>
<dbReference type="PROSITE" id="PS50234">
    <property type="entry name" value="VWFA"/>
    <property type="match status" value="1"/>
</dbReference>
<dbReference type="InterPro" id="IPR051266">
    <property type="entry name" value="CLCR"/>
</dbReference>
<gene>
    <name evidence="4" type="ORF">OKIOD_LOCUS1501</name>
</gene>
<dbReference type="InterPro" id="IPR013642">
    <property type="entry name" value="CLCA_N"/>
</dbReference>
<dbReference type="SUPFAM" id="SSF53300">
    <property type="entry name" value="vWA-like"/>
    <property type="match status" value="1"/>
</dbReference>
<dbReference type="SMART" id="SM00327">
    <property type="entry name" value="VWA"/>
    <property type="match status" value="1"/>
</dbReference>
<name>A0ABN7RVQ5_OIKDI</name>
<reference evidence="4 5" key="1">
    <citation type="submission" date="2021-04" db="EMBL/GenBank/DDBJ databases">
        <authorList>
            <person name="Bliznina A."/>
        </authorList>
    </citation>
    <scope>NUCLEOTIDE SEQUENCE [LARGE SCALE GENOMIC DNA]</scope>
</reference>
<sequence>MKKKPILLYICLLQCLFTQSTNEPMKVLGQDGDRQEVVGGMLSSELEVVDNGYRHLNVIISSKIQQEEICEDEEKRLNCKRTFKFIEKVKDFIKLLSKSIYEASRGHFYIESCNIIMPKSWDAPPANETEALNFGGTISYIDFDAIPIRIYPDMGESGFSEYKAGPVSRDLISVNVWNKNRRSMQNKLTGEKLVRRPYAVKATPCGYQGSYLRMSQAFIEDPQSLNFTAYGNPEKILAGEWAKFRWGVFDETPPPNKGHEFYLASNSRIEASRCSLKVEGDLILKEDTEDGRIKGDECMRMEAFQSRNLCEFVPKKQQKQSGLGSLLFSRHLDDVTEYCDNDPEKKLTFHNRDAKTRHNEVCDTKSIWEVIRAHDDFIKGAKGKPVRDFDSTNKGLWMNTKFTVMRQNNTKTVLTIDTSTSMGVGKRWENVKKAASQYLSALPHDAHVGIVFFARRAYQRTRGLIQIENGDSSELLRRRLESVPLNLGTSIGHALQEAMKMLKTSGPMDSRDSGGSIILLSDGAESNAPFIDEDLIQELIDNRVTVNTIAFGKDASPKLEEVSKRTKGSSYFSDPENPSSILQDAFIAELQKDGSNAHPIVSVKRAINAGSTEEFDFKIDQTIGKDTKITISYETNAEKDNRPEIKINTPGYPRPIIADMQNKVSESINPETGEPAYTVAWRENLEDGLITVDLTGKADNGTYTIYVKNDHSSPASVHINVVSYAREPDREPVTLTPTIIQKKIAPSNTDIVVIYAAFAQGEFPILFADLWAEVTFPLERNGTIMTTETVILTDDGKHDDVIANDGIYTGIFTNIFETGRYSIKVRANGDNGKAVVSKGHMLGIGELDDAEYEVVENAVHKEVWQTTRRRKRRNVRTTRDRRQSDGEEDYEYDDGEEGVEEEPPKRVEIPVISLKEPATNQDRVELNKQLEAQKLARLTRVSAQDTERVTNLDTIVIEASETDLCDEGFFHFDGFCYFISRDVQEQKNFKEAEDACAEMGAELIDIRTLQVAQYFLVTLRARIKDFWASDVNDKIVNHIPLLIDNIYSVTEVQAILDGLLGRVAKEFYLRKKDQENSFARMASIRQHRDPDFDRDIRRLYEDLTKNIQVPMTYLQRRIFEKHKKTVDELSQEEIEEIKNEWKGKQLQKLDHFKEQLIDREKFEFRSPRFLASFERAKREIDSLQFGPCRYKDIFHRYRKNRKFAICHSEKPVICQLISPKNAHNRNCPGNWTDFEGHFDSSDICYHFNETKRNFFEAEKYCQEKGGTLLRINCANKEVFEIKEEKIDTFWISNMDTSGLNDLQCSKMSEEIIRKAESTIPEPEEPTASGMQMDVFVNKPVFTFGKTGANAFARSEVVEDEEGASTTTTSATTTSTTITTSTTSTEMPSSTTTSDPLDSEENDPAEGEEIDDGVYDDDDDNEEDDDDDVEEDEYNSNDVYEEMINQNPTEVPIVDVEGETYCMWFDGQLREVTNDFLCKNLKKNYICQKPKNDLLAPARIKDLDVQHFTSGSEKDPLGSFHIGFTATGNDDSQGRADRYEVRMVATEKGKEALRDDFDKGYHLQYSDFSNEITSRPDSPQKVGYYERLTIRFEHLAGCPRNQLMDLLVLVDTTQGNQTAGIELYLPAHTLKILTYIGNVYNIGPAPFIL</sequence>
<feature type="compositionally biased region" description="Acidic residues" evidence="1">
    <location>
        <begin position="886"/>
        <end position="901"/>
    </location>
</feature>
<dbReference type="InterPro" id="IPR036465">
    <property type="entry name" value="vWFA_dom_sf"/>
</dbReference>
<dbReference type="NCBIfam" id="NF041940">
    <property type="entry name" value="choice_anch_X"/>
    <property type="match status" value="1"/>
</dbReference>
<feature type="region of interest" description="Disordered" evidence="1">
    <location>
        <begin position="1354"/>
        <end position="1432"/>
    </location>
</feature>
<feature type="signal peptide" evidence="2">
    <location>
        <begin position="1"/>
        <end position="22"/>
    </location>
</feature>
<proteinExistence type="predicted"/>
<feature type="compositionally biased region" description="Acidic residues" evidence="1">
    <location>
        <begin position="1396"/>
        <end position="1432"/>
    </location>
</feature>
<dbReference type="Proteomes" id="UP001158576">
    <property type="component" value="Chromosome PAR"/>
</dbReference>
<dbReference type="EMBL" id="OU015568">
    <property type="protein sequence ID" value="CAG5081700.1"/>
    <property type="molecule type" value="Genomic_DNA"/>
</dbReference>
<dbReference type="CDD" id="cd00198">
    <property type="entry name" value="vWFA"/>
    <property type="match status" value="1"/>
</dbReference>
<accession>A0ABN7RVQ5</accession>
<dbReference type="Pfam" id="PF00092">
    <property type="entry name" value="VWA"/>
    <property type="match status" value="1"/>
</dbReference>
<dbReference type="PANTHER" id="PTHR10579">
    <property type="entry name" value="CALCIUM-ACTIVATED CHLORIDE CHANNEL REGULATOR"/>
    <property type="match status" value="1"/>
</dbReference>
<feature type="compositionally biased region" description="Low complexity" evidence="1">
    <location>
        <begin position="1364"/>
        <end position="1393"/>
    </location>
</feature>
<feature type="chain" id="PRO_5047516683" evidence="2">
    <location>
        <begin position="23"/>
        <end position="1648"/>
    </location>
</feature>
<keyword evidence="5" id="KW-1185">Reference proteome</keyword>
<keyword evidence="2" id="KW-0732">Signal</keyword>
<feature type="domain" description="VWFA" evidence="3">
    <location>
        <begin position="411"/>
        <end position="590"/>
    </location>
</feature>
<evidence type="ECO:0000313" key="4">
    <source>
        <dbReference type="EMBL" id="CAG5081700.1"/>
    </source>
</evidence>
<evidence type="ECO:0000256" key="1">
    <source>
        <dbReference type="SAM" id="MobiDB-lite"/>
    </source>
</evidence>
<evidence type="ECO:0000256" key="2">
    <source>
        <dbReference type="SAM" id="SignalP"/>
    </source>
</evidence>
<feature type="compositionally biased region" description="Basic residues" evidence="1">
    <location>
        <begin position="867"/>
        <end position="876"/>
    </location>
</feature>
<dbReference type="Gene3D" id="3.10.100.10">
    <property type="entry name" value="Mannose-Binding Protein A, subunit A"/>
    <property type="match status" value="2"/>
</dbReference>
<evidence type="ECO:0000313" key="5">
    <source>
        <dbReference type="Proteomes" id="UP001158576"/>
    </source>
</evidence>
<dbReference type="PANTHER" id="PTHR10579:SF177">
    <property type="entry name" value="CALCIUM-ACTIVATED CHLORIDE CHANNEL REGULATOR 4-LIKE PROTEIN"/>
    <property type="match status" value="1"/>
</dbReference>
<dbReference type="InterPro" id="IPR016186">
    <property type="entry name" value="C-type_lectin-like/link_sf"/>
</dbReference>
<dbReference type="InterPro" id="IPR016187">
    <property type="entry name" value="CTDL_fold"/>
</dbReference>
<feature type="region of interest" description="Disordered" evidence="1">
    <location>
        <begin position="866"/>
        <end position="906"/>
    </location>
</feature>
<organism evidence="4 5">
    <name type="scientific">Oikopleura dioica</name>
    <name type="common">Tunicate</name>
    <dbReference type="NCBI Taxonomy" id="34765"/>
    <lineage>
        <taxon>Eukaryota</taxon>
        <taxon>Metazoa</taxon>
        <taxon>Chordata</taxon>
        <taxon>Tunicata</taxon>
        <taxon>Appendicularia</taxon>
        <taxon>Copelata</taxon>
        <taxon>Oikopleuridae</taxon>
        <taxon>Oikopleura</taxon>
    </lineage>
</organism>
<dbReference type="InterPro" id="IPR002035">
    <property type="entry name" value="VWF_A"/>
</dbReference>
<dbReference type="Gene3D" id="3.40.50.410">
    <property type="entry name" value="von Willebrand factor, type A domain"/>
    <property type="match status" value="1"/>
</dbReference>
<evidence type="ECO:0000259" key="3">
    <source>
        <dbReference type="PROSITE" id="PS50234"/>
    </source>
</evidence>